<evidence type="ECO:0000313" key="1">
    <source>
        <dbReference type="EMBL" id="CAG5090744.1"/>
    </source>
</evidence>
<reference evidence="3" key="1">
    <citation type="journal article" date="2013" name="Philos. Trans. R. Soc. Lond., B, Biol. Sci.">
        <title>Functional endogenous viral elements in the genome of the parasitoid wasp Cotesia congregata: insights into the evolutionary dynamics of bracoviruses.</title>
        <authorList>
            <person name="Bezier A."/>
            <person name="Louis F."/>
            <person name="Jancek S."/>
            <person name="Periquet G."/>
            <person name="Theze J."/>
            <person name="Gyapay G."/>
            <person name="Musset K."/>
            <person name="Lesobre J."/>
            <person name="Lenoble P."/>
            <person name="Dupuy C."/>
            <person name="Gundersen-Rindal D."/>
            <person name="Herniou E.A.Drezen.J.M."/>
        </authorList>
    </citation>
    <scope>NUCLEOTIDE SEQUENCE</scope>
</reference>
<sequence>MCDRLVTWYVNLTDTIAIPAEWPAHVIKKFLVPLAEQVMDAVNAGKPVILQVFNTPAKLVQRQDGNRILYFFEKVFTEELVGSYFIDVVFDMNDENIEAMNDVPRPEPHNPNALEHRISLDGYKIQVYRSEFRATYYLTPTVKR</sequence>
<evidence type="ECO:0000313" key="3">
    <source>
        <dbReference type="EMBL" id="CCQ71226.1"/>
    </source>
</evidence>
<dbReference type="EMBL" id="CAJNRD030001120">
    <property type="protein sequence ID" value="CAG5092505.1"/>
    <property type="molecule type" value="Genomic_DNA"/>
</dbReference>
<reference evidence="1" key="2">
    <citation type="submission" date="2021-04" db="EMBL/GenBank/DDBJ databases">
        <authorList>
            <person name="Chebbi M.A.C M."/>
        </authorList>
    </citation>
    <scope>NUCLEOTIDE SEQUENCE</scope>
</reference>
<keyword evidence="4" id="KW-1185">Reference proteome</keyword>
<dbReference type="OrthoDB" id="7702247at2759"/>
<dbReference type="EMBL" id="CAJNRD030001119">
    <property type="protein sequence ID" value="CAG5090744.1"/>
    <property type="molecule type" value="Genomic_DNA"/>
</dbReference>
<organism evidence="3">
    <name type="scientific">Cotesia congregata</name>
    <name type="common">Parasitoid wasp</name>
    <name type="synonym">Apanteles congregatus</name>
    <dbReference type="NCBI Taxonomy" id="51543"/>
    <lineage>
        <taxon>Eukaryota</taxon>
        <taxon>Metazoa</taxon>
        <taxon>Ecdysozoa</taxon>
        <taxon>Arthropoda</taxon>
        <taxon>Hexapoda</taxon>
        <taxon>Insecta</taxon>
        <taxon>Pterygota</taxon>
        <taxon>Neoptera</taxon>
        <taxon>Endopterygota</taxon>
        <taxon>Hymenoptera</taxon>
        <taxon>Apocrita</taxon>
        <taxon>Ichneumonoidea</taxon>
        <taxon>Braconidae</taxon>
        <taxon>Microgastrinae</taxon>
        <taxon>Cotesia</taxon>
    </lineage>
</organism>
<evidence type="ECO:0000313" key="4">
    <source>
        <dbReference type="Proteomes" id="UP000786811"/>
    </source>
</evidence>
<proteinExistence type="predicted"/>
<name>S6D2Y4_COTCN</name>
<dbReference type="AlphaFoldDB" id="S6D2Y4"/>
<accession>S6D2Y4</accession>
<dbReference type="EMBL" id="HF586473">
    <property type="protein sequence ID" value="CCQ71226.1"/>
    <property type="molecule type" value="Genomic_DNA"/>
</dbReference>
<protein>
    <submittedName>
        <fullName evidence="1">Cc_bv8.5_27.3</fullName>
    </submittedName>
</protein>
<gene>
    <name evidence="3" type="primary">bv8-5</name>
    <name evidence="1" type="ORF">HICCMSTLAB_LOCUS5733</name>
    <name evidence="2" type="ORF">HICCMSTLAB_LOCUS6174</name>
</gene>
<dbReference type="Proteomes" id="UP000786811">
    <property type="component" value="Unassembled WGS sequence"/>
</dbReference>
<evidence type="ECO:0000313" key="2">
    <source>
        <dbReference type="EMBL" id="CAG5092505.1"/>
    </source>
</evidence>